<organism evidence="2 3">
    <name type="scientific">Cuscuta europaea</name>
    <name type="common">European dodder</name>
    <dbReference type="NCBI Taxonomy" id="41803"/>
    <lineage>
        <taxon>Eukaryota</taxon>
        <taxon>Viridiplantae</taxon>
        <taxon>Streptophyta</taxon>
        <taxon>Embryophyta</taxon>
        <taxon>Tracheophyta</taxon>
        <taxon>Spermatophyta</taxon>
        <taxon>Magnoliopsida</taxon>
        <taxon>eudicotyledons</taxon>
        <taxon>Gunneridae</taxon>
        <taxon>Pentapetalae</taxon>
        <taxon>asterids</taxon>
        <taxon>lamiids</taxon>
        <taxon>Solanales</taxon>
        <taxon>Convolvulaceae</taxon>
        <taxon>Cuscuteae</taxon>
        <taxon>Cuscuta</taxon>
        <taxon>Cuscuta subgen. Cuscuta</taxon>
    </lineage>
</organism>
<dbReference type="OrthoDB" id="10494634at2759"/>
<gene>
    <name evidence="2" type="ORF">CEURO_LOCUS5795</name>
</gene>
<evidence type="ECO:0000313" key="3">
    <source>
        <dbReference type="Proteomes" id="UP001152484"/>
    </source>
</evidence>
<proteinExistence type="predicted"/>
<protein>
    <submittedName>
        <fullName evidence="2">Uncharacterized protein</fullName>
    </submittedName>
</protein>
<evidence type="ECO:0000313" key="2">
    <source>
        <dbReference type="EMBL" id="CAH9076335.1"/>
    </source>
</evidence>
<name>A0A9P0YUN4_CUSEU</name>
<accession>A0A9P0YUN4</accession>
<feature type="region of interest" description="Disordered" evidence="1">
    <location>
        <begin position="42"/>
        <end position="67"/>
    </location>
</feature>
<comment type="caution">
    <text evidence="2">The sequence shown here is derived from an EMBL/GenBank/DDBJ whole genome shotgun (WGS) entry which is preliminary data.</text>
</comment>
<sequence>MQPSVVLPDTTALSASSFTSPSKGLGQSYTLFQNLPPTFPWSASPQFAQPSMDPPPSFSAPTATQPSVPTIAQFSGPTFVGSPGISSSVPATRTAPLPLSNFPMADLAHTLSHVATNVTNIWGVWIRF</sequence>
<evidence type="ECO:0000256" key="1">
    <source>
        <dbReference type="SAM" id="MobiDB-lite"/>
    </source>
</evidence>
<dbReference type="EMBL" id="CAMAPE010000010">
    <property type="protein sequence ID" value="CAH9076335.1"/>
    <property type="molecule type" value="Genomic_DNA"/>
</dbReference>
<reference evidence="2" key="1">
    <citation type="submission" date="2022-07" db="EMBL/GenBank/DDBJ databases">
        <authorList>
            <person name="Macas J."/>
            <person name="Novak P."/>
            <person name="Neumann P."/>
        </authorList>
    </citation>
    <scope>NUCLEOTIDE SEQUENCE</scope>
</reference>
<dbReference type="Proteomes" id="UP001152484">
    <property type="component" value="Unassembled WGS sequence"/>
</dbReference>
<keyword evidence="3" id="KW-1185">Reference proteome</keyword>
<dbReference type="AlphaFoldDB" id="A0A9P0YUN4"/>